<dbReference type="Proteomes" id="UP000612233">
    <property type="component" value="Unassembled WGS sequence"/>
</dbReference>
<dbReference type="InterPro" id="IPR019223">
    <property type="entry name" value="DUF2147"/>
</dbReference>
<dbReference type="RefSeq" id="WP_191004685.1">
    <property type="nucleotide sequence ID" value="NZ_JACXAD010000007.1"/>
</dbReference>
<proteinExistence type="predicted"/>
<dbReference type="PANTHER" id="PTHR36919">
    <property type="entry name" value="BLR1215 PROTEIN"/>
    <property type="match status" value="1"/>
</dbReference>
<evidence type="ECO:0000256" key="1">
    <source>
        <dbReference type="SAM" id="SignalP"/>
    </source>
</evidence>
<evidence type="ECO:0000313" key="3">
    <source>
        <dbReference type="EMBL" id="MBD2767871.1"/>
    </source>
</evidence>
<keyword evidence="4" id="KW-1185">Reference proteome</keyword>
<keyword evidence="1" id="KW-0732">Signal</keyword>
<evidence type="ECO:0000259" key="2">
    <source>
        <dbReference type="Pfam" id="PF09917"/>
    </source>
</evidence>
<organism evidence="3 4">
    <name type="scientific">Hymenobacter montanus</name>
    <dbReference type="NCBI Taxonomy" id="2771359"/>
    <lineage>
        <taxon>Bacteria</taxon>
        <taxon>Pseudomonadati</taxon>
        <taxon>Bacteroidota</taxon>
        <taxon>Cytophagia</taxon>
        <taxon>Cytophagales</taxon>
        <taxon>Hymenobacteraceae</taxon>
        <taxon>Hymenobacter</taxon>
    </lineage>
</organism>
<name>A0A927BBU3_9BACT</name>
<dbReference type="AlphaFoldDB" id="A0A927BBU3"/>
<feature type="signal peptide" evidence="1">
    <location>
        <begin position="1"/>
        <end position="36"/>
    </location>
</feature>
<dbReference type="Gene3D" id="2.40.128.520">
    <property type="match status" value="1"/>
</dbReference>
<feature type="domain" description="DUF2147" evidence="2">
    <location>
        <begin position="42"/>
        <end position="152"/>
    </location>
</feature>
<comment type="caution">
    <text evidence="3">The sequence shown here is derived from an EMBL/GenBank/DDBJ whole genome shotgun (WGS) entry which is preliminary data.</text>
</comment>
<reference evidence="3" key="1">
    <citation type="submission" date="2020-09" db="EMBL/GenBank/DDBJ databases">
        <authorList>
            <person name="Kim M.K."/>
        </authorList>
    </citation>
    <scope>NUCLEOTIDE SEQUENCE</scope>
    <source>
        <strain evidence="3">BT664</strain>
    </source>
</reference>
<dbReference type="PANTHER" id="PTHR36919:SF2">
    <property type="entry name" value="BLL6627 PROTEIN"/>
    <property type="match status" value="1"/>
</dbReference>
<dbReference type="Pfam" id="PF09917">
    <property type="entry name" value="DUF2147"/>
    <property type="match status" value="1"/>
</dbReference>
<sequence>MQFPFSFRFAALHVLRPACMLGSTLATLAAAQSAPAADNPAGTWLLDDGHYKVQVLPQVGDRWRAKIVALGPGVATKDVENPNASLRTRDIVGTDLFWNLRWNPREHKCTDGTLYAPEHGKTITATAWLEGPNTLRVQGRVLMITHTRTLKRVAN</sequence>
<feature type="chain" id="PRO_5037644692" evidence="1">
    <location>
        <begin position="37"/>
        <end position="155"/>
    </location>
</feature>
<gene>
    <name evidence="3" type="ORF">IC235_08190</name>
</gene>
<dbReference type="EMBL" id="JACXAD010000007">
    <property type="protein sequence ID" value="MBD2767871.1"/>
    <property type="molecule type" value="Genomic_DNA"/>
</dbReference>
<evidence type="ECO:0000313" key="4">
    <source>
        <dbReference type="Proteomes" id="UP000612233"/>
    </source>
</evidence>
<accession>A0A927BBU3</accession>
<protein>
    <submittedName>
        <fullName evidence="3">DUF2147 domain-containing protein</fullName>
    </submittedName>
</protein>